<evidence type="ECO:0000313" key="2">
    <source>
        <dbReference type="Proteomes" id="UP000316252"/>
    </source>
</evidence>
<dbReference type="Proteomes" id="UP000316252">
    <property type="component" value="Unassembled WGS sequence"/>
</dbReference>
<evidence type="ECO:0000313" key="1">
    <source>
        <dbReference type="EMBL" id="TPW75595.1"/>
    </source>
</evidence>
<comment type="caution">
    <text evidence="1">The sequence shown here is derived from an EMBL/GenBank/DDBJ whole genome shotgun (WGS) entry which is preliminary data.</text>
</comment>
<accession>A0A506Y0R3</accession>
<dbReference type="EMBL" id="VHQG01000002">
    <property type="protein sequence ID" value="TPW75595.1"/>
    <property type="molecule type" value="Genomic_DNA"/>
</dbReference>
<dbReference type="OrthoDB" id="4277148at2"/>
<dbReference type="AlphaFoldDB" id="A0A506Y0R3"/>
<gene>
    <name evidence="1" type="ORF">FJ657_06845</name>
</gene>
<keyword evidence="2" id="KW-1185">Reference proteome</keyword>
<name>A0A506Y0R3_9MICO</name>
<organism evidence="1 2">
    <name type="scientific">Schumannella soli</name>
    <dbReference type="NCBI Taxonomy" id="2590779"/>
    <lineage>
        <taxon>Bacteria</taxon>
        <taxon>Bacillati</taxon>
        <taxon>Actinomycetota</taxon>
        <taxon>Actinomycetes</taxon>
        <taxon>Micrococcales</taxon>
        <taxon>Microbacteriaceae</taxon>
        <taxon>Schumannella</taxon>
    </lineage>
</organism>
<dbReference type="RefSeq" id="WP_141162955.1">
    <property type="nucleotide sequence ID" value="NZ_VHQG01000002.1"/>
</dbReference>
<sequence>MSSSSSDGSALSTTALLDELAVRFPAVPRGRVEAILVEEHEILLGGEPGDVMPELLREAVLERVEREAGVETGPDGDALPA</sequence>
<proteinExistence type="predicted"/>
<protein>
    <submittedName>
        <fullName evidence="1">Uncharacterized protein</fullName>
    </submittedName>
</protein>
<reference evidence="1 2" key="1">
    <citation type="submission" date="2019-06" db="EMBL/GenBank/DDBJ databases">
        <authorList>
            <person name="Li F."/>
        </authorList>
    </citation>
    <scope>NUCLEOTIDE SEQUENCE [LARGE SCALE GENOMIC DNA]</scope>
    <source>
        <strain evidence="1 2">10F1D-1</strain>
    </source>
</reference>